<reference evidence="2" key="1">
    <citation type="submission" date="2020-07" db="EMBL/GenBank/DDBJ databases">
        <title>Multicomponent nature underlies the extraordinary mechanical properties of spider dragline silk.</title>
        <authorList>
            <person name="Kono N."/>
            <person name="Nakamura H."/>
            <person name="Mori M."/>
            <person name="Yoshida Y."/>
            <person name="Ohtoshi R."/>
            <person name="Malay A.D."/>
            <person name="Moran D.A.P."/>
            <person name="Tomita M."/>
            <person name="Numata K."/>
            <person name="Arakawa K."/>
        </authorList>
    </citation>
    <scope>NUCLEOTIDE SEQUENCE</scope>
</reference>
<evidence type="ECO:0000313" key="3">
    <source>
        <dbReference type="Proteomes" id="UP000887116"/>
    </source>
</evidence>
<dbReference type="AlphaFoldDB" id="A0A8X6GVM9"/>
<dbReference type="Proteomes" id="UP000887116">
    <property type="component" value="Unassembled WGS sequence"/>
</dbReference>
<proteinExistence type="predicted"/>
<feature type="signal peptide" evidence="1">
    <location>
        <begin position="1"/>
        <end position="23"/>
    </location>
</feature>
<accession>A0A8X6GVM9</accession>
<dbReference type="OrthoDB" id="9048788at2759"/>
<gene>
    <name evidence="2" type="primary">NCL1_19627</name>
    <name evidence="2" type="ORF">TNCT_586141</name>
</gene>
<keyword evidence="3" id="KW-1185">Reference proteome</keyword>
<comment type="caution">
    <text evidence="2">The sequence shown here is derived from an EMBL/GenBank/DDBJ whole genome shotgun (WGS) entry which is preliminary data.</text>
</comment>
<evidence type="ECO:0000313" key="2">
    <source>
        <dbReference type="EMBL" id="GFQ74619.1"/>
    </source>
</evidence>
<keyword evidence="1" id="KW-0732">Signal</keyword>
<feature type="chain" id="PRO_5036478590" evidence="1">
    <location>
        <begin position="24"/>
        <end position="203"/>
    </location>
</feature>
<organism evidence="2 3">
    <name type="scientific">Trichonephila clavata</name>
    <name type="common">Joro spider</name>
    <name type="synonym">Nephila clavata</name>
    <dbReference type="NCBI Taxonomy" id="2740835"/>
    <lineage>
        <taxon>Eukaryota</taxon>
        <taxon>Metazoa</taxon>
        <taxon>Ecdysozoa</taxon>
        <taxon>Arthropoda</taxon>
        <taxon>Chelicerata</taxon>
        <taxon>Arachnida</taxon>
        <taxon>Araneae</taxon>
        <taxon>Araneomorphae</taxon>
        <taxon>Entelegynae</taxon>
        <taxon>Araneoidea</taxon>
        <taxon>Nephilidae</taxon>
        <taxon>Trichonephila</taxon>
    </lineage>
</organism>
<protein>
    <submittedName>
        <fullName evidence="2">Uncharacterized protein</fullName>
    </submittedName>
</protein>
<dbReference type="EMBL" id="BMAO01011560">
    <property type="protein sequence ID" value="GFQ74619.1"/>
    <property type="molecule type" value="Genomic_DNA"/>
</dbReference>
<sequence>MVFSSMFFICVGTLFLSLPSTLSYPPRARVWNIGSRYHGYRPGRLWSGHGHHYPGYPSYPDYPRTQGGYPGKCKYGRPCEDSVQQDYEDDEEHPATLGCSCLLYVERTMVFRRVSTDQKYSCSGYGLRKCSRYCDELFLDEGLRESSRQDACDVLGREVYTSWYRKNQVCGKNGPKIDIPIETPLCCRRGRPSLECANESRTS</sequence>
<name>A0A8X6GVM9_TRICU</name>
<evidence type="ECO:0000256" key="1">
    <source>
        <dbReference type="SAM" id="SignalP"/>
    </source>
</evidence>